<evidence type="ECO:0000313" key="2">
    <source>
        <dbReference type="EMBL" id="KAK4206986.1"/>
    </source>
</evidence>
<dbReference type="EMBL" id="MU858330">
    <property type="protein sequence ID" value="KAK4206986.1"/>
    <property type="molecule type" value="Genomic_DNA"/>
</dbReference>
<comment type="caution">
    <text evidence="2">The sequence shown here is derived from an EMBL/GenBank/DDBJ whole genome shotgun (WGS) entry which is preliminary data.</text>
</comment>
<dbReference type="PANTHER" id="PTHR10622">
    <property type="entry name" value="HET DOMAIN-CONTAINING PROTEIN"/>
    <property type="match status" value="1"/>
</dbReference>
<reference evidence="2" key="2">
    <citation type="submission" date="2023-05" db="EMBL/GenBank/DDBJ databases">
        <authorList>
            <consortium name="Lawrence Berkeley National Laboratory"/>
            <person name="Steindorff A."/>
            <person name="Hensen N."/>
            <person name="Bonometti L."/>
            <person name="Westerberg I."/>
            <person name="Brannstrom I.O."/>
            <person name="Guillou S."/>
            <person name="Cros-Aarteil S."/>
            <person name="Calhoun S."/>
            <person name="Haridas S."/>
            <person name="Kuo A."/>
            <person name="Mondo S."/>
            <person name="Pangilinan J."/>
            <person name="Riley R."/>
            <person name="Labutti K."/>
            <person name="Andreopoulos B."/>
            <person name="Lipzen A."/>
            <person name="Chen C."/>
            <person name="Yanf M."/>
            <person name="Daum C."/>
            <person name="Ng V."/>
            <person name="Clum A."/>
            <person name="Ohm R."/>
            <person name="Martin F."/>
            <person name="Silar P."/>
            <person name="Natvig D."/>
            <person name="Lalanne C."/>
            <person name="Gautier V."/>
            <person name="Ament-Velasquez S.L."/>
            <person name="Kruys A."/>
            <person name="Hutchinson M.I."/>
            <person name="Powell A.J."/>
            <person name="Barry K."/>
            <person name="Miller A.N."/>
            <person name="Grigoriev I.V."/>
            <person name="Debuchy R."/>
            <person name="Gladieux P."/>
            <person name="Thoren M.H."/>
            <person name="Johannesson H."/>
        </authorList>
    </citation>
    <scope>NUCLEOTIDE SEQUENCE</scope>
    <source>
        <strain evidence="2">PSN293</strain>
    </source>
</reference>
<name>A0AAN6XWJ0_9PEZI</name>
<organism evidence="2 3">
    <name type="scientific">Rhypophila decipiens</name>
    <dbReference type="NCBI Taxonomy" id="261697"/>
    <lineage>
        <taxon>Eukaryota</taxon>
        <taxon>Fungi</taxon>
        <taxon>Dikarya</taxon>
        <taxon>Ascomycota</taxon>
        <taxon>Pezizomycotina</taxon>
        <taxon>Sordariomycetes</taxon>
        <taxon>Sordariomycetidae</taxon>
        <taxon>Sordariales</taxon>
        <taxon>Naviculisporaceae</taxon>
        <taxon>Rhypophila</taxon>
    </lineage>
</organism>
<sequence length="673" mass="75734">MRLLNTASLQLTEFFSDIPSYAILSHTWGSEEITFQDLSETHLHPNSSLSATTRNRKGYRKIVDFCNKARADDFDWAWADTCCIDKSSSSELSEAINSMYKWYSISSVCYVYLEDFSPLPPGWHVSSSTWGPFVASRWFSRRWTLQELIAPESVTFFANDWSDLGSKFSTRNILAEHTRVPKNVLRGVSPSVCSAAERMSWAAERETSREEDLAYSLLGIFGIHMPLLYGEGGPRVFQRLQEEIWKREEAFSLLLWPLLDLEGDLVSPSISALAPHPRHFKVPFDIPILPEAPKQRAGSNAFTPIGKLTLPTWDAVREDHKSFAWDFSQKLLTGSHPSNQPERLARARQARYAESFPIITPRGLSTFLAVTEFGDQEILAWPFCRIGEFRICIRLGIGDPEFGSRLRNDDIPVEVSRPSGHEGLWLLYDSVPDNDHILGFNSCNPSGLDWILRKIFLQVQEQPERGRTRARSILDEFSFFAEIKADSTTGNPLSSSGKQVMTEVVEFFPQKACIINQGRDVMDCQEVTNWQPPYPGVKAGVLLRIWDLGSVLSRSRSPAYEADDLPNSFLVVVAVSQHHSGTRYPTPCCLIQRVECPGGSTLHDESYHSRYTLNCKGSVCDCCDRPAITLRHMGVNFQRVAAIQYSRRKPIDGLSLVISVGIISDAEEAGAMS</sequence>
<dbReference type="InterPro" id="IPR010730">
    <property type="entry name" value="HET"/>
</dbReference>
<reference evidence="2" key="1">
    <citation type="journal article" date="2023" name="Mol. Phylogenet. Evol.">
        <title>Genome-scale phylogeny and comparative genomics of the fungal order Sordariales.</title>
        <authorList>
            <person name="Hensen N."/>
            <person name="Bonometti L."/>
            <person name="Westerberg I."/>
            <person name="Brannstrom I.O."/>
            <person name="Guillou S."/>
            <person name="Cros-Aarteil S."/>
            <person name="Calhoun S."/>
            <person name="Haridas S."/>
            <person name="Kuo A."/>
            <person name="Mondo S."/>
            <person name="Pangilinan J."/>
            <person name="Riley R."/>
            <person name="LaButti K."/>
            <person name="Andreopoulos B."/>
            <person name="Lipzen A."/>
            <person name="Chen C."/>
            <person name="Yan M."/>
            <person name="Daum C."/>
            <person name="Ng V."/>
            <person name="Clum A."/>
            <person name="Steindorff A."/>
            <person name="Ohm R.A."/>
            <person name="Martin F."/>
            <person name="Silar P."/>
            <person name="Natvig D.O."/>
            <person name="Lalanne C."/>
            <person name="Gautier V."/>
            <person name="Ament-Velasquez S.L."/>
            <person name="Kruys A."/>
            <person name="Hutchinson M.I."/>
            <person name="Powell A.J."/>
            <person name="Barry K."/>
            <person name="Miller A.N."/>
            <person name="Grigoriev I.V."/>
            <person name="Debuchy R."/>
            <person name="Gladieux P."/>
            <person name="Hiltunen Thoren M."/>
            <person name="Johannesson H."/>
        </authorList>
    </citation>
    <scope>NUCLEOTIDE SEQUENCE</scope>
    <source>
        <strain evidence="2">PSN293</strain>
    </source>
</reference>
<evidence type="ECO:0000313" key="3">
    <source>
        <dbReference type="Proteomes" id="UP001301769"/>
    </source>
</evidence>
<evidence type="ECO:0000259" key="1">
    <source>
        <dbReference type="Pfam" id="PF06985"/>
    </source>
</evidence>
<gene>
    <name evidence="2" type="ORF">QBC37DRAFT_434163</name>
</gene>
<protein>
    <submittedName>
        <fullName evidence="2">Heterokaryon incompatibility protein-domain-containing protein</fullName>
    </submittedName>
</protein>
<dbReference type="Proteomes" id="UP001301769">
    <property type="component" value="Unassembled WGS sequence"/>
</dbReference>
<feature type="domain" description="Heterokaryon incompatibility" evidence="1">
    <location>
        <begin position="21"/>
        <end position="114"/>
    </location>
</feature>
<dbReference type="Pfam" id="PF06985">
    <property type="entry name" value="HET"/>
    <property type="match status" value="1"/>
</dbReference>
<proteinExistence type="predicted"/>
<keyword evidence="3" id="KW-1185">Reference proteome</keyword>
<dbReference type="AlphaFoldDB" id="A0AAN6XWJ0"/>
<accession>A0AAN6XWJ0</accession>
<dbReference type="PANTHER" id="PTHR10622:SF10">
    <property type="entry name" value="HET DOMAIN-CONTAINING PROTEIN"/>
    <property type="match status" value="1"/>
</dbReference>